<comment type="caution">
    <text evidence="1">The sequence shown here is derived from an EMBL/GenBank/DDBJ whole genome shotgun (WGS) entry which is preliminary data.</text>
</comment>
<evidence type="ECO:0000313" key="1">
    <source>
        <dbReference type="EMBL" id="MBL0745649.1"/>
    </source>
</evidence>
<dbReference type="RefSeq" id="WP_202016191.1">
    <property type="nucleotide sequence ID" value="NZ_JAERRB010000018.1"/>
</dbReference>
<evidence type="ECO:0000313" key="2">
    <source>
        <dbReference type="Proteomes" id="UP000613030"/>
    </source>
</evidence>
<keyword evidence="2" id="KW-1185">Reference proteome</keyword>
<name>A0ABS1L1R0_9BACT</name>
<dbReference type="EMBL" id="JAERRB010000018">
    <property type="protein sequence ID" value="MBL0745649.1"/>
    <property type="molecule type" value="Genomic_DNA"/>
</dbReference>
<accession>A0ABS1L1R0</accession>
<gene>
    <name evidence="1" type="ORF">JI741_30735</name>
</gene>
<sequence>MFGLFKKKKAENTSDYLSDVALLKQIFSAMGSNFAKFHQQLEAGLIVGSKKRDTPVPGYVSFAYNTDVLNRFEDKKGRNLAIRGIKVFEATANAYVEIQINVGYGIVMGFFPKLHPLTSPVLDNVQVDRFTIHYPGEDNFNPAKALLSKEDAQLINPSDVYELELNGKKYYHLADLENGDGDFVGIDDQKNLYRITHDPFEITVVNGSLAEILGKQ</sequence>
<reference evidence="1 2" key="1">
    <citation type="submission" date="2021-01" db="EMBL/GenBank/DDBJ databases">
        <title>Chryseolinea sp. Jin1 Genome sequencing and assembly.</title>
        <authorList>
            <person name="Kim I."/>
        </authorList>
    </citation>
    <scope>NUCLEOTIDE SEQUENCE [LARGE SCALE GENOMIC DNA]</scope>
    <source>
        <strain evidence="1 2">Jin1</strain>
    </source>
</reference>
<protein>
    <submittedName>
        <fullName evidence="1">Uncharacterized protein</fullName>
    </submittedName>
</protein>
<proteinExistence type="predicted"/>
<organism evidence="1 2">
    <name type="scientific">Chryseolinea lacunae</name>
    <dbReference type="NCBI Taxonomy" id="2801331"/>
    <lineage>
        <taxon>Bacteria</taxon>
        <taxon>Pseudomonadati</taxon>
        <taxon>Bacteroidota</taxon>
        <taxon>Cytophagia</taxon>
        <taxon>Cytophagales</taxon>
        <taxon>Fulvivirgaceae</taxon>
        <taxon>Chryseolinea</taxon>
    </lineage>
</organism>
<dbReference type="Proteomes" id="UP000613030">
    <property type="component" value="Unassembled WGS sequence"/>
</dbReference>